<feature type="domain" description="Methylated-DNA-[protein]-cysteine S-methyltransferase DNA binding" evidence="12">
    <location>
        <begin position="75"/>
        <end position="156"/>
    </location>
</feature>
<evidence type="ECO:0000313" key="13">
    <source>
        <dbReference type="EMBL" id="CAJ0572143.1"/>
    </source>
</evidence>
<comment type="caution">
    <text evidence="13">The sequence shown here is derived from an EMBL/GenBank/DDBJ whole genome shotgun (WGS) entry which is preliminary data.</text>
</comment>
<evidence type="ECO:0000256" key="11">
    <source>
        <dbReference type="ARBA" id="ARBA00049348"/>
    </source>
</evidence>
<proteinExistence type="inferred from homology"/>
<evidence type="ECO:0000313" key="14">
    <source>
        <dbReference type="Proteomes" id="UP001177023"/>
    </source>
</evidence>
<evidence type="ECO:0000256" key="10">
    <source>
        <dbReference type="ARBA" id="ARBA00031621"/>
    </source>
</evidence>
<name>A0AA36FXV8_9BILA</name>
<comment type="catalytic activity">
    <reaction evidence="11">
        <text>a 6-O-methyl-2'-deoxyguanosine in DNA + L-cysteinyl-[protein] = S-methyl-L-cysteinyl-[protein] + a 2'-deoxyguanosine in DNA</text>
        <dbReference type="Rhea" id="RHEA:24000"/>
        <dbReference type="Rhea" id="RHEA-COMP:10131"/>
        <dbReference type="Rhea" id="RHEA-COMP:10132"/>
        <dbReference type="Rhea" id="RHEA-COMP:11367"/>
        <dbReference type="Rhea" id="RHEA-COMP:11368"/>
        <dbReference type="ChEBI" id="CHEBI:29950"/>
        <dbReference type="ChEBI" id="CHEBI:82612"/>
        <dbReference type="ChEBI" id="CHEBI:85445"/>
        <dbReference type="ChEBI" id="CHEBI:85448"/>
        <dbReference type="EC" id="2.1.1.63"/>
    </reaction>
</comment>
<sequence length="169" mass="18414">MLNKQITSVIATRFGKLLVTESNAGIVLLKFLDQNDQETRAELVLGKFAEEAKRCINGLDWSPPQNPPIVLQGTDFQTAVWEELCRIPMGSTVTYTELAERIGKPTAARAVANACGRNPICLIVPCHRVVGSNGNLGGYSCPLGTEKKVELLAAEKEALHVKTKTFLHV</sequence>
<evidence type="ECO:0000259" key="12">
    <source>
        <dbReference type="Pfam" id="PF01035"/>
    </source>
</evidence>
<dbReference type="InterPro" id="IPR001497">
    <property type="entry name" value="MethylDNA_cys_MeTrfase_AS"/>
</dbReference>
<evidence type="ECO:0000256" key="3">
    <source>
        <dbReference type="ARBA" id="ARBA00011918"/>
    </source>
</evidence>
<evidence type="ECO:0000256" key="4">
    <source>
        <dbReference type="ARBA" id="ARBA00015377"/>
    </source>
</evidence>
<evidence type="ECO:0000256" key="7">
    <source>
        <dbReference type="ARBA" id="ARBA00022763"/>
    </source>
</evidence>
<evidence type="ECO:0000256" key="1">
    <source>
        <dbReference type="ARBA" id="ARBA00001286"/>
    </source>
</evidence>
<dbReference type="InterPro" id="IPR036388">
    <property type="entry name" value="WH-like_DNA-bd_sf"/>
</dbReference>
<dbReference type="FunFam" id="1.10.10.10:FF:000214">
    <property type="entry name" value="Methylated-DNA--protein-cysteine methyltransferase"/>
    <property type="match status" value="1"/>
</dbReference>
<evidence type="ECO:0000256" key="6">
    <source>
        <dbReference type="ARBA" id="ARBA00022679"/>
    </source>
</evidence>
<dbReference type="PANTHER" id="PTHR10815:SF13">
    <property type="entry name" value="METHYLATED-DNA--PROTEIN-CYSTEINE METHYLTRANSFERASE"/>
    <property type="match status" value="1"/>
</dbReference>
<dbReference type="EMBL" id="CATQJA010002591">
    <property type="protein sequence ID" value="CAJ0572143.1"/>
    <property type="molecule type" value="Genomic_DNA"/>
</dbReference>
<dbReference type="PANTHER" id="PTHR10815">
    <property type="entry name" value="METHYLATED-DNA--PROTEIN-CYSTEINE METHYLTRANSFERASE"/>
    <property type="match status" value="1"/>
</dbReference>
<keyword evidence="6" id="KW-0808">Transferase</keyword>
<comment type="catalytic activity">
    <reaction evidence="1">
        <text>a 4-O-methyl-thymidine in DNA + L-cysteinyl-[protein] = a thymidine in DNA + S-methyl-L-cysteinyl-[protein]</text>
        <dbReference type="Rhea" id="RHEA:53428"/>
        <dbReference type="Rhea" id="RHEA-COMP:10131"/>
        <dbReference type="Rhea" id="RHEA-COMP:10132"/>
        <dbReference type="Rhea" id="RHEA-COMP:13555"/>
        <dbReference type="Rhea" id="RHEA-COMP:13556"/>
        <dbReference type="ChEBI" id="CHEBI:29950"/>
        <dbReference type="ChEBI" id="CHEBI:82612"/>
        <dbReference type="ChEBI" id="CHEBI:137386"/>
        <dbReference type="ChEBI" id="CHEBI:137387"/>
        <dbReference type="EC" id="2.1.1.63"/>
    </reaction>
</comment>
<evidence type="ECO:0000256" key="5">
    <source>
        <dbReference type="ARBA" id="ARBA00022603"/>
    </source>
</evidence>
<dbReference type="CDD" id="cd06445">
    <property type="entry name" value="ATase"/>
    <property type="match status" value="1"/>
</dbReference>
<evidence type="ECO:0000256" key="2">
    <source>
        <dbReference type="ARBA" id="ARBA00008711"/>
    </source>
</evidence>
<keyword evidence="14" id="KW-1185">Reference proteome</keyword>
<evidence type="ECO:0000256" key="9">
    <source>
        <dbReference type="ARBA" id="ARBA00030795"/>
    </source>
</evidence>
<feature type="non-terminal residue" evidence="13">
    <location>
        <position position="1"/>
    </location>
</feature>
<keyword evidence="7" id="KW-0227">DNA damage</keyword>
<accession>A0AA36FXV8</accession>
<dbReference type="AlphaFoldDB" id="A0AA36FXV8"/>
<dbReference type="GO" id="GO:0003908">
    <property type="term" value="F:methylated-DNA-[protein]-cysteine S-methyltransferase activity"/>
    <property type="evidence" value="ECO:0007669"/>
    <property type="project" value="UniProtKB-EC"/>
</dbReference>
<dbReference type="EC" id="2.1.1.63" evidence="3"/>
<keyword evidence="5" id="KW-0489">Methyltransferase</keyword>
<dbReference type="InterPro" id="IPR036217">
    <property type="entry name" value="MethylDNA_cys_MeTrfase_DNAb"/>
</dbReference>
<comment type="similarity">
    <text evidence="2">Belongs to the MGMT family.</text>
</comment>
<dbReference type="Gene3D" id="1.10.10.10">
    <property type="entry name" value="Winged helix-like DNA-binding domain superfamily/Winged helix DNA-binding domain"/>
    <property type="match status" value="1"/>
</dbReference>
<dbReference type="InterPro" id="IPR014048">
    <property type="entry name" value="MethylDNA_cys_MeTrfase_DNA-bd"/>
</dbReference>
<dbReference type="GO" id="GO:0006281">
    <property type="term" value="P:DNA repair"/>
    <property type="evidence" value="ECO:0007669"/>
    <property type="project" value="UniProtKB-KW"/>
</dbReference>
<gene>
    <name evidence="13" type="ORF">MSPICULIGERA_LOCUS10536</name>
</gene>
<protein>
    <recommendedName>
        <fullName evidence="4">Methylated-DNA--protein-cysteine methyltransferase</fullName>
        <ecNumber evidence="3">2.1.1.63</ecNumber>
    </recommendedName>
    <alternativeName>
        <fullName evidence="9">6-O-methylguanine-DNA methyltransferase</fullName>
    </alternativeName>
    <alternativeName>
        <fullName evidence="10">O-6-methylguanine-DNA-alkyltransferase</fullName>
    </alternativeName>
</protein>
<reference evidence="13" key="1">
    <citation type="submission" date="2023-06" db="EMBL/GenBank/DDBJ databases">
        <authorList>
            <person name="Delattre M."/>
        </authorList>
    </citation>
    <scope>NUCLEOTIDE SEQUENCE</scope>
    <source>
        <strain evidence="13">AF72</strain>
    </source>
</reference>
<dbReference type="Pfam" id="PF01035">
    <property type="entry name" value="DNA_binding_1"/>
    <property type="match status" value="1"/>
</dbReference>
<dbReference type="NCBIfam" id="TIGR00589">
    <property type="entry name" value="ogt"/>
    <property type="match status" value="1"/>
</dbReference>
<organism evidence="13 14">
    <name type="scientific">Mesorhabditis spiculigera</name>
    <dbReference type="NCBI Taxonomy" id="96644"/>
    <lineage>
        <taxon>Eukaryota</taxon>
        <taxon>Metazoa</taxon>
        <taxon>Ecdysozoa</taxon>
        <taxon>Nematoda</taxon>
        <taxon>Chromadorea</taxon>
        <taxon>Rhabditida</taxon>
        <taxon>Rhabditina</taxon>
        <taxon>Rhabditomorpha</taxon>
        <taxon>Rhabditoidea</taxon>
        <taxon>Rhabditidae</taxon>
        <taxon>Mesorhabditinae</taxon>
        <taxon>Mesorhabditis</taxon>
    </lineage>
</organism>
<dbReference type="PROSITE" id="PS00374">
    <property type="entry name" value="MGMT"/>
    <property type="match status" value="1"/>
</dbReference>
<dbReference type="SUPFAM" id="SSF46767">
    <property type="entry name" value="Methylated DNA-protein cysteine methyltransferase, C-terminal domain"/>
    <property type="match status" value="1"/>
</dbReference>
<keyword evidence="8" id="KW-0234">DNA repair</keyword>
<dbReference type="Proteomes" id="UP001177023">
    <property type="component" value="Unassembled WGS sequence"/>
</dbReference>
<evidence type="ECO:0000256" key="8">
    <source>
        <dbReference type="ARBA" id="ARBA00023204"/>
    </source>
</evidence>
<dbReference type="GO" id="GO:0032259">
    <property type="term" value="P:methylation"/>
    <property type="evidence" value="ECO:0007669"/>
    <property type="project" value="UniProtKB-KW"/>
</dbReference>